<protein>
    <recommendedName>
        <fullName evidence="1">Dienelactone hydrolase domain-containing protein</fullName>
    </recommendedName>
</protein>
<evidence type="ECO:0000259" key="1">
    <source>
        <dbReference type="Pfam" id="PF01738"/>
    </source>
</evidence>
<reference evidence="2 3" key="1">
    <citation type="submission" date="2024-05" db="EMBL/GenBank/DDBJ databases">
        <title>A draft genome resource for the thread blight pathogen Marasmius tenuissimus strain MS-2.</title>
        <authorList>
            <person name="Yulfo-Soto G.E."/>
            <person name="Baruah I.K."/>
            <person name="Amoako-Attah I."/>
            <person name="Bukari Y."/>
            <person name="Meinhardt L.W."/>
            <person name="Bailey B.A."/>
            <person name="Cohen S.P."/>
        </authorList>
    </citation>
    <scope>NUCLEOTIDE SEQUENCE [LARGE SCALE GENOMIC DNA]</scope>
    <source>
        <strain evidence="2 3">MS-2</strain>
    </source>
</reference>
<keyword evidence="3" id="KW-1185">Reference proteome</keyword>
<name>A0ABR3A7W2_9AGAR</name>
<feature type="domain" description="Dienelactone hydrolase" evidence="1">
    <location>
        <begin position="7"/>
        <end position="224"/>
    </location>
</feature>
<dbReference type="EMBL" id="JBBXMP010000009">
    <property type="protein sequence ID" value="KAL0070067.1"/>
    <property type="molecule type" value="Genomic_DNA"/>
</dbReference>
<evidence type="ECO:0000313" key="3">
    <source>
        <dbReference type="Proteomes" id="UP001437256"/>
    </source>
</evidence>
<dbReference type="InterPro" id="IPR029058">
    <property type="entry name" value="AB_hydrolase_fold"/>
</dbReference>
<proteinExistence type="predicted"/>
<gene>
    <name evidence="2" type="ORF">AAF712_002964</name>
</gene>
<dbReference type="PANTHER" id="PTHR17630:SF44">
    <property type="entry name" value="PROTEIN AIM2"/>
    <property type="match status" value="1"/>
</dbReference>
<comment type="caution">
    <text evidence="2">The sequence shown here is derived from an EMBL/GenBank/DDBJ whole genome shotgun (WGS) entry which is preliminary data.</text>
</comment>
<dbReference type="PANTHER" id="PTHR17630">
    <property type="entry name" value="DIENELACTONE HYDROLASE"/>
    <property type="match status" value="1"/>
</dbReference>
<dbReference type="Proteomes" id="UP001437256">
    <property type="component" value="Unassembled WGS sequence"/>
</dbReference>
<dbReference type="Gene3D" id="3.40.50.1820">
    <property type="entry name" value="alpha/beta hydrolase"/>
    <property type="match status" value="1"/>
</dbReference>
<organism evidence="2 3">
    <name type="scientific">Marasmius tenuissimus</name>
    <dbReference type="NCBI Taxonomy" id="585030"/>
    <lineage>
        <taxon>Eukaryota</taxon>
        <taxon>Fungi</taxon>
        <taxon>Dikarya</taxon>
        <taxon>Basidiomycota</taxon>
        <taxon>Agaricomycotina</taxon>
        <taxon>Agaricomycetes</taxon>
        <taxon>Agaricomycetidae</taxon>
        <taxon>Agaricales</taxon>
        <taxon>Marasmiineae</taxon>
        <taxon>Marasmiaceae</taxon>
        <taxon>Marasmius</taxon>
    </lineage>
</organism>
<dbReference type="SUPFAM" id="SSF53474">
    <property type="entry name" value="alpha/beta-Hydrolases"/>
    <property type="match status" value="1"/>
</dbReference>
<dbReference type="Pfam" id="PF01738">
    <property type="entry name" value="DLH"/>
    <property type="match status" value="1"/>
</dbReference>
<evidence type="ECO:0000313" key="2">
    <source>
        <dbReference type="EMBL" id="KAL0070067.1"/>
    </source>
</evidence>
<sequence>MKVAGIDTYVSLPCGEQKPKDEAIILLTNIFGLPLVNNKLLADDFASKGYAVFVPDYLNGDPAPADDPNFNLTEWLARHGPEQTLPPTRAVLGALRKKGVKKIGVTGYCFGGIYTTLLSQANEIEVAVMSHPSLFTIPDDVETLAANSTVPVEIHSADLDTILTPELAEEVDSIFVGYSAGYQRFAYAGVGHGFAVSPENASDPVQIEAKELAFQRAVSWFEEHL</sequence>
<accession>A0ABR3A7W2</accession>
<dbReference type="InterPro" id="IPR002925">
    <property type="entry name" value="Dienelactn_hydro"/>
</dbReference>